<evidence type="ECO:0000313" key="10">
    <source>
        <dbReference type="EMBL" id="SHJ89346.1"/>
    </source>
</evidence>
<dbReference type="STRING" id="1122189.SAMN02745165_03473"/>
<dbReference type="InterPro" id="IPR036280">
    <property type="entry name" value="Multihaem_cyt_sf"/>
</dbReference>
<feature type="domain" description="Tetrahaem cytochrome" evidence="9">
    <location>
        <begin position="43"/>
        <end position="119"/>
    </location>
</feature>
<dbReference type="Proteomes" id="UP000184171">
    <property type="component" value="Unassembled WGS sequence"/>
</dbReference>
<protein>
    <submittedName>
        <fullName evidence="10">Cytochrome c3</fullName>
    </submittedName>
</protein>
<accession>A0A1M6N143</accession>
<evidence type="ECO:0000259" key="9">
    <source>
        <dbReference type="Pfam" id="PF14537"/>
    </source>
</evidence>
<reference evidence="10 11" key="1">
    <citation type="submission" date="2016-11" db="EMBL/GenBank/DDBJ databases">
        <authorList>
            <person name="Jaros S."/>
            <person name="Januszkiewicz K."/>
            <person name="Wedrychowicz H."/>
        </authorList>
    </citation>
    <scope>NUCLEOTIDE SEQUENCE [LARGE SCALE GENOMIC DNA]</scope>
    <source>
        <strain evidence="10 11">DSM 5091</strain>
    </source>
</reference>
<evidence type="ECO:0000313" key="11">
    <source>
        <dbReference type="Proteomes" id="UP000184171"/>
    </source>
</evidence>
<feature type="chain" id="PRO_5013314235" evidence="8">
    <location>
        <begin position="22"/>
        <end position="127"/>
    </location>
</feature>
<proteinExistence type="predicted"/>
<dbReference type="PROSITE" id="PS51257">
    <property type="entry name" value="PROKAR_LIPOPROTEIN"/>
    <property type="match status" value="1"/>
</dbReference>
<dbReference type="EMBL" id="FQZT01000023">
    <property type="protein sequence ID" value="SHJ89346.1"/>
    <property type="molecule type" value="Genomic_DNA"/>
</dbReference>
<dbReference type="GO" id="GO:0030313">
    <property type="term" value="C:cell envelope"/>
    <property type="evidence" value="ECO:0007669"/>
    <property type="project" value="UniProtKB-SubCell"/>
</dbReference>
<dbReference type="Gene3D" id="1.10.1130.10">
    <property type="entry name" value="Flavocytochrome C3, Chain A"/>
    <property type="match status" value="1"/>
</dbReference>
<keyword evidence="5" id="KW-0479">Metal-binding</keyword>
<feature type="signal peptide" evidence="8">
    <location>
        <begin position="1"/>
        <end position="21"/>
    </location>
</feature>
<keyword evidence="11" id="KW-1185">Reference proteome</keyword>
<evidence type="ECO:0000256" key="5">
    <source>
        <dbReference type="ARBA" id="ARBA00022723"/>
    </source>
</evidence>
<evidence type="ECO:0000256" key="6">
    <source>
        <dbReference type="ARBA" id="ARBA00022982"/>
    </source>
</evidence>
<comment type="cofactor">
    <cofactor evidence="1">
        <name>heme c</name>
        <dbReference type="ChEBI" id="CHEBI:61717"/>
    </cofactor>
</comment>
<keyword evidence="6" id="KW-0249">Electron transport</keyword>
<name>A0A1M6N143_MALRU</name>
<evidence type="ECO:0000256" key="2">
    <source>
        <dbReference type="ARBA" id="ARBA00004196"/>
    </source>
</evidence>
<evidence type="ECO:0000256" key="7">
    <source>
        <dbReference type="ARBA" id="ARBA00023004"/>
    </source>
</evidence>
<evidence type="ECO:0000256" key="8">
    <source>
        <dbReference type="SAM" id="SignalP"/>
    </source>
</evidence>
<organism evidence="10 11">
    <name type="scientific">Malonomonas rubra DSM 5091</name>
    <dbReference type="NCBI Taxonomy" id="1122189"/>
    <lineage>
        <taxon>Bacteria</taxon>
        <taxon>Pseudomonadati</taxon>
        <taxon>Thermodesulfobacteriota</taxon>
        <taxon>Desulfuromonadia</taxon>
        <taxon>Desulfuromonadales</taxon>
        <taxon>Geopsychrobacteraceae</taxon>
        <taxon>Malonomonas</taxon>
    </lineage>
</organism>
<dbReference type="AlphaFoldDB" id="A0A1M6N143"/>
<dbReference type="InterPro" id="IPR012286">
    <property type="entry name" value="Tetrahaem_cytochrome"/>
</dbReference>
<dbReference type="Pfam" id="PF14537">
    <property type="entry name" value="Cytochrom_c3_2"/>
    <property type="match status" value="1"/>
</dbReference>
<evidence type="ECO:0000256" key="4">
    <source>
        <dbReference type="ARBA" id="ARBA00022617"/>
    </source>
</evidence>
<gene>
    <name evidence="10" type="ORF">SAMN02745165_03473</name>
</gene>
<evidence type="ECO:0000256" key="3">
    <source>
        <dbReference type="ARBA" id="ARBA00022448"/>
    </source>
</evidence>
<sequence>MSYKKLMFAVLLVFIACTVQAQETLKQFDGIKGRSYHADFYDGKSCDSCHDSKKPLNLPADDACLSCHDLDDLIKATERAKDEMGQNPHNNMHFGKDVPCMECHGEHQPREHMCQGCHSFKYKKFKQ</sequence>
<dbReference type="RefSeq" id="WP_072909999.1">
    <property type="nucleotide sequence ID" value="NZ_FQZT01000023.1"/>
</dbReference>
<keyword evidence="8" id="KW-0732">Signal</keyword>
<keyword evidence="7" id="KW-0408">Iron</keyword>
<dbReference type="GO" id="GO:0046872">
    <property type="term" value="F:metal ion binding"/>
    <property type="evidence" value="ECO:0007669"/>
    <property type="project" value="UniProtKB-KW"/>
</dbReference>
<dbReference type="SUPFAM" id="SSF48695">
    <property type="entry name" value="Multiheme cytochromes"/>
    <property type="match status" value="1"/>
</dbReference>
<comment type="subcellular location">
    <subcellularLocation>
        <location evidence="2">Cell envelope</location>
    </subcellularLocation>
</comment>
<dbReference type="OrthoDB" id="9783112at2"/>
<keyword evidence="3" id="KW-0813">Transport</keyword>
<keyword evidence="4" id="KW-0349">Heme</keyword>
<evidence type="ECO:0000256" key="1">
    <source>
        <dbReference type="ARBA" id="ARBA00001926"/>
    </source>
</evidence>